<evidence type="ECO:0000313" key="3">
    <source>
        <dbReference type="EMBL" id="OXA41054.1"/>
    </source>
</evidence>
<comment type="caution">
    <text evidence="3">The sequence shown here is derived from an EMBL/GenBank/DDBJ whole genome shotgun (WGS) entry which is preliminary data.</text>
</comment>
<proteinExistence type="predicted"/>
<protein>
    <submittedName>
        <fullName evidence="3">Uncharacterized protein</fullName>
    </submittedName>
</protein>
<feature type="compositionally biased region" description="Basic and acidic residues" evidence="1">
    <location>
        <begin position="149"/>
        <end position="166"/>
    </location>
</feature>
<accession>A0A226D869</accession>
<keyword evidence="2" id="KW-0472">Membrane</keyword>
<name>A0A226D869_FOLCA</name>
<sequence length="188" mass="20645">MGVYSTGLAAGGGLGQGSGGGSWYGIRLGGILWSRSSIQGEGQGHLKFLDEPVLPNEGQTYTADIYNTEEARSYQISVATATFSAIAFLALICGMLFWMAKLCRKIDTKKRPNFDTVKTPGLIIPIRKDRYLIEEDIEAGGPNSGCYDNAEHNKDNRKEEEKEGAEKSTNYKTNIVLSSPYVDNWHNI</sequence>
<evidence type="ECO:0000313" key="4">
    <source>
        <dbReference type="Proteomes" id="UP000198287"/>
    </source>
</evidence>
<feature type="transmembrane region" description="Helical" evidence="2">
    <location>
        <begin position="76"/>
        <end position="100"/>
    </location>
</feature>
<keyword evidence="2" id="KW-1133">Transmembrane helix</keyword>
<gene>
    <name evidence="3" type="ORF">Fcan01_24188</name>
</gene>
<keyword evidence="4" id="KW-1185">Reference proteome</keyword>
<dbReference type="AlphaFoldDB" id="A0A226D869"/>
<organism evidence="3 4">
    <name type="scientific">Folsomia candida</name>
    <name type="common">Springtail</name>
    <dbReference type="NCBI Taxonomy" id="158441"/>
    <lineage>
        <taxon>Eukaryota</taxon>
        <taxon>Metazoa</taxon>
        <taxon>Ecdysozoa</taxon>
        <taxon>Arthropoda</taxon>
        <taxon>Hexapoda</taxon>
        <taxon>Collembola</taxon>
        <taxon>Entomobryomorpha</taxon>
        <taxon>Isotomoidea</taxon>
        <taxon>Isotomidae</taxon>
        <taxon>Proisotominae</taxon>
        <taxon>Folsomia</taxon>
    </lineage>
</organism>
<dbReference type="EMBL" id="LNIX01000031">
    <property type="protein sequence ID" value="OXA41054.1"/>
    <property type="molecule type" value="Genomic_DNA"/>
</dbReference>
<keyword evidence="2" id="KW-0812">Transmembrane</keyword>
<evidence type="ECO:0000256" key="1">
    <source>
        <dbReference type="SAM" id="MobiDB-lite"/>
    </source>
</evidence>
<feature type="region of interest" description="Disordered" evidence="1">
    <location>
        <begin position="143"/>
        <end position="169"/>
    </location>
</feature>
<reference evidence="3 4" key="1">
    <citation type="submission" date="2015-12" db="EMBL/GenBank/DDBJ databases">
        <title>The genome of Folsomia candida.</title>
        <authorList>
            <person name="Faddeeva A."/>
            <person name="Derks M.F."/>
            <person name="Anvar Y."/>
            <person name="Smit S."/>
            <person name="Van Straalen N."/>
            <person name="Roelofs D."/>
        </authorList>
    </citation>
    <scope>NUCLEOTIDE SEQUENCE [LARGE SCALE GENOMIC DNA]</scope>
    <source>
        <strain evidence="3 4">VU population</strain>
        <tissue evidence="3">Whole body</tissue>
    </source>
</reference>
<evidence type="ECO:0000256" key="2">
    <source>
        <dbReference type="SAM" id="Phobius"/>
    </source>
</evidence>
<dbReference type="Proteomes" id="UP000198287">
    <property type="component" value="Unassembled WGS sequence"/>
</dbReference>